<reference evidence="2" key="1">
    <citation type="journal article" date="2019" name="Int. J. Syst. Evol. Microbiol.">
        <title>The Global Catalogue of Microorganisms (GCM) 10K type strain sequencing project: providing services to taxonomists for standard genome sequencing and annotation.</title>
        <authorList>
            <consortium name="The Broad Institute Genomics Platform"/>
            <consortium name="The Broad Institute Genome Sequencing Center for Infectious Disease"/>
            <person name="Wu L."/>
            <person name="Ma J."/>
        </authorList>
    </citation>
    <scope>NUCLEOTIDE SEQUENCE [LARGE SCALE GENOMIC DNA]</scope>
    <source>
        <strain evidence="2">JCM 18952</strain>
    </source>
</reference>
<keyword evidence="2" id="KW-1185">Reference proteome</keyword>
<organism evidence="1 2">
    <name type="scientific">Paeniglutamicibacter antarcticus</name>
    <dbReference type="NCBI Taxonomy" id="494023"/>
    <lineage>
        <taxon>Bacteria</taxon>
        <taxon>Bacillati</taxon>
        <taxon>Actinomycetota</taxon>
        <taxon>Actinomycetes</taxon>
        <taxon>Micrococcales</taxon>
        <taxon>Micrococcaceae</taxon>
        <taxon>Paeniglutamicibacter</taxon>
    </lineage>
</organism>
<gene>
    <name evidence="1" type="ORF">GCM10025778_34610</name>
</gene>
<proteinExistence type="predicted"/>
<dbReference type="EMBL" id="BAABLK010000091">
    <property type="protein sequence ID" value="GAA5228922.1"/>
    <property type="molecule type" value="Genomic_DNA"/>
</dbReference>
<comment type="caution">
    <text evidence="1">The sequence shown here is derived from an EMBL/GenBank/DDBJ whole genome shotgun (WGS) entry which is preliminary data.</text>
</comment>
<evidence type="ECO:0000313" key="2">
    <source>
        <dbReference type="Proteomes" id="UP001501257"/>
    </source>
</evidence>
<protein>
    <submittedName>
        <fullName evidence="1">Uncharacterized protein</fullName>
    </submittedName>
</protein>
<name>A0ABP9TTB1_9MICC</name>
<dbReference type="Proteomes" id="UP001501257">
    <property type="component" value="Unassembled WGS sequence"/>
</dbReference>
<dbReference type="RefSeq" id="WP_210101350.1">
    <property type="nucleotide sequence ID" value="NZ_BAABLK010000091.1"/>
</dbReference>
<accession>A0ABP9TTB1</accession>
<sequence length="67" mass="7807">MAHTTEIESFYLDDQKAGALVRRLSSNPIQTTLAFKIVDGPVIHLFQLTRFPTYVQQWSEYQVRRPP</sequence>
<evidence type="ECO:0000313" key="1">
    <source>
        <dbReference type="EMBL" id="GAA5228922.1"/>
    </source>
</evidence>